<dbReference type="PROSITE" id="PS51257">
    <property type="entry name" value="PROKAR_LIPOPROTEIN"/>
    <property type="match status" value="1"/>
</dbReference>
<dbReference type="EMBL" id="FMDM01000018">
    <property type="protein sequence ID" value="SCG77486.1"/>
    <property type="molecule type" value="Genomic_DNA"/>
</dbReference>
<name>A0A1C5K515_9ACTN</name>
<protein>
    <submittedName>
        <fullName evidence="1">Uncharacterized protein</fullName>
    </submittedName>
</protein>
<evidence type="ECO:0000313" key="1">
    <source>
        <dbReference type="EMBL" id="SCG77486.1"/>
    </source>
</evidence>
<evidence type="ECO:0000313" key="2">
    <source>
        <dbReference type="Proteomes" id="UP000199360"/>
    </source>
</evidence>
<gene>
    <name evidence="1" type="ORF">GA0070213_11867</name>
</gene>
<dbReference type="STRING" id="745366.GA0070213_11867"/>
<organism evidence="1 2">
    <name type="scientific">Micromonospora humi</name>
    <dbReference type="NCBI Taxonomy" id="745366"/>
    <lineage>
        <taxon>Bacteria</taxon>
        <taxon>Bacillati</taxon>
        <taxon>Actinomycetota</taxon>
        <taxon>Actinomycetes</taxon>
        <taxon>Micromonosporales</taxon>
        <taxon>Micromonosporaceae</taxon>
        <taxon>Micromonospora</taxon>
    </lineage>
</organism>
<accession>A0A1C5K515</accession>
<reference evidence="2" key="1">
    <citation type="submission" date="2016-06" db="EMBL/GenBank/DDBJ databases">
        <authorList>
            <person name="Varghese N."/>
            <person name="Submissions Spin"/>
        </authorList>
    </citation>
    <scope>NUCLEOTIDE SEQUENCE [LARGE SCALE GENOMIC DNA]</scope>
    <source>
        <strain evidence="2">DSM 45647</strain>
    </source>
</reference>
<sequence length="70" mass="7611">MVRILEATADRVLSMFVPKLTAQAASTACSCWTEYCSCTSSGYVRVRDCCRGCDSTGTTCGYCRTTTTRC</sequence>
<proteinExistence type="predicted"/>
<dbReference type="AlphaFoldDB" id="A0A1C5K515"/>
<keyword evidence="2" id="KW-1185">Reference proteome</keyword>
<dbReference type="Proteomes" id="UP000199360">
    <property type="component" value="Unassembled WGS sequence"/>
</dbReference>